<name>A0A2A3E8L9_APICC</name>
<dbReference type="GO" id="GO:0042796">
    <property type="term" value="P:snRNA transcription by RNA polymerase III"/>
    <property type="evidence" value="ECO:0007669"/>
    <property type="project" value="TreeGrafter"/>
</dbReference>
<feature type="domain" description="Little elongation complex subunit 2 C-terminal" evidence="1">
    <location>
        <begin position="247"/>
        <end position="460"/>
    </location>
</feature>
<dbReference type="GO" id="GO:0042795">
    <property type="term" value="P:snRNA transcription by RNA polymerase II"/>
    <property type="evidence" value="ECO:0007669"/>
    <property type="project" value="TreeGrafter"/>
</dbReference>
<organism evidence="2 3">
    <name type="scientific">Apis cerana cerana</name>
    <name type="common">Oriental honeybee</name>
    <dbReference type="NCBI Taxonomy" id="94128"/>
    <lineage>
        <taxon>Eukaryota</taxon>
        <taxon>Metazoa</taxon>
        <taxon>Ecdysozoa</taxon>
        <taxon>Arthropoda</taxon>
        <taxon>Hexapoda</taxon>
        <taxon>Insecta</taxon>
        <taxon>Pterygota</taxon>
        <taxon>Neoptera</taxon>
        <taxon>Endopterygota</taxon>
        <taxon>Hymenoptera</taxon>
        <taxon>Apocrita</taxon>
        <taxon>Aculeata</taxon>
        <taxon>Apoidea</taxon>
        <taxon>Anthophila</taxon>
        <taxon>Apidae</taxon>
        <taxon>Apis</taxon>
    </lineage>
</organism>
<sequence>MDRFLHIDWNCPLEDIIDDTFINEERLEKESVMHRIMTGNFTDPFKNIEEDYQNVKINLIKDIDPDLNEESNNDIEINEGEKECESKQINKVKCYVPGIVKSIFKFPKKSLLDKEQQAMCLRVLLRFSKSGKPKLTRREREELQKYMDLKQIISQEQDEFLEFAKSKWHERSFKIICEDYINLHWKSKLQYIYELPRYYTEVTSIPFVADKNIDITFISNCLQLGTLQKIELPTFTKPCIENKCSEMTEDNVSYKLFTIGQLTEQNELMKNITREYKILVRTKTHGFEILRNKVQRLLLLTPKLEHQVDFGAEAVTLEEALKQWISLIFRPNTSLARVRISAKTSEILQIEYRTAMSINNEIKRLFNIKVEDSLIILHNVIQSLANLSPGHYIMRHTIRNGAFATVFKVAENPGKNILDMHTIYGEQFHTLSNSSWIPLDKTIPTPMLKCFERMPAMFYPLINTFRNNKKCNTSKAGSVRRSLRNKKKK</sequence>
<keyword evidence="3" id="KW-1185">Reference proteome</keyword>
<dbReference type="Proteomes" id="UP000242457">
    <property type="component" value="Unassembled WGS sequence"/>
</dbReference>
<dbReference type="InterPro" id="IPR019535">
    <property type="entry name" value="ICE2_C"/>
</dbReference>
<dbReference type="AlphaFoldDB" id="A0A2A3E8L9"/>
<dbReference type="OrthoDB" id="6288737at2759"/>
<dbReference type="GO" id="GO:0008023">
    <property type="term" value="C:transcription elongation factor complex"/>
    <property type="evidence" value="ECO:0007669"/>
    <property type="project" value="InterPro"/>
</dbReference>
<dbReference type="Pfam" id="PF10505">
    <property type="entry name" value="NARG2_C"/>
    <property type="match status" value="1"/>
</dbReference>
<dbReference type="PANTHER" id="PTHR14633">
    <property type="entry name" value="LITTLE ELONGATION COMPLEX SUBUNIT 2"/>
    <property type="match status" value="1"/>
</dbReference>
<proteinExistence type="predicted"/>
<dbReference type="GO" id="GO:0045945">
    <property type="term" value="P:positive regulation of transcription by RNA polymerase III"/>
    <property type="evidence" value="ECO:0007669"/>
    <property type="project" value="TreeGrafter"/>
</dbReference>
<protein>
    <submittedName>
        <fullName evidence="2">NMDA receptor-regulated protein</fullName>
    </submittedName>
</protein>
<evidence type="ECO:0000313" key="3">
    <source>
        <dbReference type="Proteomes" id="UP000242457"/>
    </source>
</evidence>
<evidence type="ECO:0000313" key="2">
    <source>
        <dbReference type="EMBL" id="PBC28123.1"/>
    </source>
</evidence>
<keyword evidence="2" id="KW-0675">Receptor</keyword>
<dbReference type="STRING" id="94128.A0A2A3E8L9"/>
<reference evidence="2 3" key="1">
    <citation type="submission" date="2014-07" db="EMBL/GenBank/DDBJ databases">
        <title>Genomic and transcriptomic analysis on Apis cerana provide comprehensive insights into honey bee biology.</title>
        <authorList>
            <person name="Diao Q."/>
            <person name="Sun L."/>
            <person name="Zheng H."/>
            <person name="Zheng H."/>
            <person name="Xu S."/>
            <person name="Wang S."/>
            <person name="Zeng Z."/>
            <person name="Hu F."/>
            <person name="Su S."/>
            <person name="Wu J."/>
        </authorList>
    </citation>
    <scope>NUCLEOTIDE SEQUENCE [LARGE SCALE GENOMIC DNA]</scope>
    <source>
        <tissue evidence="2">Pupae without intestine</tissue>
    </source>
</reference>
<dbReference type="EMBL" id="KZ288322">
    <property type="protein sequence ID" value="PBC28123.1"/>
    <property type="molecule type" value="Genomic_DNA"/>
</dbReference>
<dbReference type="PANTHER" id="PTHR14633:SF3">
    <property type="entry name" value="LITTLE ELONGATION COMPLEX SUBUNIT 2"/>
    <property type="match status" value="1"/>
</dbReference>
<evidence type="ECO:0000259" key="1">
    <source>
        <dbReference type="Pfam" id="PF10505"/>
    </source>
</evidence>
<gene>
    <name evidence="2" type="ORF">APICC_10080</name>
</gene>
<accession>A0A2A3E8L9</accession>